<gene>
    <name evidence="6" type="ORF">PVAND_003643</name>
</gene>
<dbReference type="PROSITE" id="PS50089">
    <property type="entry name" value="ZF_RING_2"/>
    <property type="match status" value="1"/>
</dbReference>
<dbReference type="SMART" id="SM00184">
    <property type="entry name" value="RING"/>
    <property type="match status" value="1"/>
</dbReference>
<feature type="transmembrane region" description="Helical" evidence="4">
    <location>
        <begin position="6"/>
        <end position="28"/>
    </location>
</feature>
<evidence type="ECO:0000259" key="5">
    <source>
        <dbReference type="PROSITE" id="PS50089"/>
    </source>
</evidence>
<dbReference type="GO" id="GO:0006511">
    <property type="term" value="P:ubiquitin-dependent protein catabolic process"/>
    <property type="evidence" value="ECO:0007669"/>
    <property type="project" value="TreeGrafter"/>
</dbReference>
<dbReference type="Gene3D" id="3.30.40.10">
    <property type="entry name" value="Zinc/RING finger domain, C3HC4 (zinc finger)"/>
    <property type="match status" value="1"/>
</dbReference>
<reference evidence="6" key="1">
    <citation type="submission" date="2021-03" db="EMBL/GenBank/DDBJ databases">
        <title>Chromosome level genome of the anhydrobiotic midge Polypedilum vanderplanki.</title>
        <authorList>
            <person name="Yoshida Y."/>
            <person name="Kikawada T."/>
            <person name="Gusev O."/>
        </authorList>
    </citation>
    <scope>NUCLEOTIDE SEQUENCE</scope>
    <source>
        <strain evidence="6">NIAS01</strain>
        <tissue evidence="6">Whole body or cell culture</tissue>
    </source>
</reference>
<feature type="domain" description="RING-type" evidence="5">
    <location>
        <begin position="69"/>
        <end position="110"/>
    </location>
</feature>
<evidence type="ECO:0000313" key="7">
    <source>
        <dbReference type="Proteomes" id="UP001107558"/>
    </source>
</evidence>
<dbReference type="PANTHER" id="PTHR22765">
    <property type="entry name" value="RING FINGER AND PROTEASE ASSOCIATED DOMAIN-CONTAINING"/>
    <property type="match status" value="1"/>
</dbReference>
<comment type="caution">
    <text evidence="6">The sequence shown here is derived from an EMBL/GenBank/DDBJ whole genome shotgun (WGS) entry which is preliminary data.</text>
</comment>
<proteinExistence type="predicted"/>
<sequence>MPLQNIIGMMIPLTVVVGIGALVIGLFYRERQNQYEYSDFTGSDFRPDMGYDTGSCSNIKKKDEDEERCIICIDSMKRCQALMTLPCAHKFHKKCIITWLRFEHFCPICRTVVP</sequence>
<keyword evidence="2" id="KW-0862">Zinc</keyword>
<protein>
    <recommendedName>
        <fullName evidence="5">RING-type domain-containing protein</fullName>
    </recommendedName>
</protein>
<dbReference type="InterPro" id="IPR051826">
    <property type="entry name" value="E3_ubiquitin-ligase_domain"/>
</dbReference>
<organism evidence="6 7">
    <name type="scientific">Polypedilum vanderplanki</name>
    <name type="common">Sleeping chironomid midge</name>
    <dbReference type="NCBI Taxonomy" id="319348"/>
    <lineage>
        <taxon>Eukaryota</taxon>
        <taxon>Metazoa</taxon>
        <taxon>Ecdysozoa</taxon>
        <taxon>Arthropoda</taxon>
        <taxon>Hexapoda</taxon>
        <taxon>Insecta</taxon>
        <taxon>Pterygota</taxon>
        <taxon>Neoptera</taxon>
        <taxon>Endopterygota</taxon>
        <taxon>Diptera</taxon>
        <taxon>Nematocera</taxon>
        <taxon>Chironomoidea</taxon>
        <taxon>Chironomidae</taxon>
        <taxon>Chironominae</taxon>
        <taxon>Polypedilum</taxon>
        <taxon>Polypedilum</taxon>
    </lineage>
</organism>
<keyword evidence="7" id="KW-1185">Reference proteome</keyword>
<dbReference type="Proteomes" id="UP001107558">
    <property type="component" value="Chromosome 3"/>
</dbReference>
<keyword evidence="4" id="KW-0472">Membrane</keyword>
<dbReference type="AlphaFoldDB" id="A0A9J6BWI2"/>
<keyword evidence="4" id="KW-1133">Transmembrane helix</keyword>
<evidence type="ECO:0000256" key="1">
    <source>
        <dbReference type="ARBA" id="ARBA00022771"/>
    </source>
</evidence>
<dbReference type="Pfam" id="PF13639">
    <property type="entry name" value="zf-RING_2"/>
    <property type="match status" value="1"/>
</dbReference>
<dbReference type="EMBL" id="JADBJN010000003">
    <property type="protein sequence ID" value="KAG5673614.1"/>
    <property type="molecule type" value="Genomic_DNA"/>
</dbReference>
<keyword evidence="1 3" id="KW-0479">Metal-binding</keyword>
<dbReference type="OrthoDB" id="9984778at2759"/>
<keyword evidence="4" id="KW-0812">Transmembrane</keyword>
<evidence type="ECO:0000256" key="2">
    <source>
        <dbReference type="ARBA" id="ARBA00022833"/>
    </source>
</evidence>
<evidence type="ECO:0000256" key="4">
    <source>
        <dbReference type="SAM" id="Phobius"/>
    </source>
</evidence>
<keyword evidence="1 3" id="KW-0863">Zinc-finger</keyword>
<accession>A0A9J6BWI2</accession>
<dbReference type="SUPFAM" id="SSF57850">
    <property type="entry name" value="RING/U-box"/>
    <property type="match status" value="1"/>
</dbReference>
<dbReference type="InterPro" id="IPR001841">
    <property type="entry name" value="Znf_RING"/>
</dbReference>
<dbReference type="GO" id="GO:0008270">
    <property type="term" value="F:zinc ion binding"/>
    <property type="evidence" value="ECO:0007669"/>
    <property type="project" value="UniProtKB-KW"/>
</dbReference>
<evidence type="ECO:0000256" key="3">
    <source>
        <dbReference type="PROSITE-ProRule" id="PRU00175"/>
    </source>
</evidence>
<evidence type="ECO:0000313" key="6">
    <source>
        <dbReference type="EMBL" id="KAG5673614.1"/>
    </source>
</evidence>
<dbReference type="GO" id="GO:0061630">
    <property type="term" value="F:ubiquitin protein ligase activity"/>
    <property type="evidence" value="ECO:0007669"/>
    <property type="project" value="TreeGrafter"/>
</dbReference>
<name>A0A9J6BWI2_POLVA</name>
<dbReference type="InterPro" id="IPR013083">
    <property type="entry name" value="Znf_RING/FYVE/PHD"/>
</dbReference>